<evidence type="ECO:0000313" key="1">
    <source>
        <dbReference type="EMBL" id="GAJ25108.1"/>
    </source>
</evidence>
<protein>
    <submittedName>
        <fullName evidence="1">Uncharacterized protein</fullName>
    </submittedName>
</protein>
<name>X1V5N3_9ZZZZ</name>
<dbReference type="GO" id="GO:0006450">
    <property type="term" value="P:regulation of translational fidelity"/>
    <property type="evidence" value="ECO:0007669"/>
    <property type="project" value="InterPro"/>
</dbReference>
<comment type="caution">
    <text evidence="1">The sequence shown here is derived from an EMBL/GenBank/DDBJ whole genome shotgun (WGS) entry which is preliminary data.</text>
</comment>
<sequence length="73" mass="8226">MPDSTDPSRESGITEEIFNHLVELAAFELEDEQATYLRQELNSQLKAIRELEAIKIDDDIPITSHGVPYTPAI</sequence>
<dbReference type="EMBL" id="BARW01036320">
    <property type="protein sequence ID" value="GAJ25108.1"/>
    <property type="molecule type" value="Genomic_DNA"/>
</dbReference>
<accession>X1V5N3</accession>
<reference evidence="1" key="1">
    <citation type="journal article" date="2014" name="Front. Microbiol.">
        <title>High frequency of phylogenetically diverse reductive dehalogenase-homologous genes in deep subseafloor sedimentary metagenomes.</title>
        <authorList>
            <person name="Kawai M."/>
            <person name="Futagami T."/>
            <person name="Toyoda A."/>
            <person name="Takaki Y."/>
            <person name="Nishi S."/>
            <person name="Hori S."/>
            <person name="Arai W."/>
            <person name="Tsubouchi T."/>
            <person name="Morono Y."/>
            <person name="Uchiyama I."/>
            <person name="Ito T."/>
            <person name="Fujiyama A."/>
            <person name="Inagaki F."/>
            <person name="Takami H."/>
        </authorList>
    </citation>
    <scope>NUCLEOTIDE SEQUENCE</scope>
    <source>
        <strain evidence="1">Expedition CK06-06</strain>
    </source>
</reference>
<dbReference type="SUPFAM" id="SSF141000">
    <property type="entry name" value="Glu-tRNAGln amidotransferase C subunit"/>
    <property type="match status" value="1"/>
</dbReference>
<feature type="non-terminal residue" evidence="1">
    <location>
        <position position="73"/>
    </location>
</feature>
<gene>
    <name evidence="1" type="ORF">S12H4_56406</name>
</gene>
<dbReference type="InterPro" id="IPR036113">
    <property type="entry name" value="Asp/Glu-ADT_sf_sub_c"/>
</dbReference>
<organism evidence="1">
    <name type="scientific">marine sediment metagenome</name>
    <dbReference type="NCBI Taxonomy" id="412755"/>
    <lineage>
        <taxon>unclassified sequences</taxon>
        <taxon>metagenomes</taxon>
        <taxon>ecological metagenomes</taxon>
    </lineage>
</organism>
<dbReference type="AlphaFoldDB" id="X1V5N3"/>
<proteinExistence type="predicted"/>